<keyword evidence="5" id="KW-1185">Reference proteome</keyword>
<dbReference type="SUPFAM" id="SSF48403">
    <property type="entry name" value="Ankyrin repeat"/>
    <property type="match status" value="1"/>
</dbReference>
<keyword evidence="2 3" id="KW-0040">ANK repeat</keyword>
<dbReference type="Gene3D" id="1.25.40.20">
    <property type="entry name" value="Ankyrin repeat-containing domain"/>
    <property type="match status" value="1"/>
</dbReference>
<keyword evidence="1" id="KW-0677">Repeat</keyword>
<organism evidence="4 5">
    <name type="scientific">Exophiala aquamarina CBS 119918</name>
    <dbReference type="NCBI Taxonomy" id="1182545"/>
    <lineage>
        <taxon>Eukaryota</taxon>
        <taxon>Fungi</taxon>
        <taxon>Dikarya</taxon>
        <taxon>Ascomycota</taxon>
        <taxon>Pezizomycotina</taxon>
        <taxon>Eurotiomycetes</taxon>
        <taxon>Chaetothyriomycetidae</taxon>
        <taxon>Chaetothyriales</taxon>
        <taxon>Herpotrichiellaceae</taxon>
        <taxon>Exophiala</taxon>
    </lineage>
</organism>
<dbReference type="OrthoDB" id="194358at2759"/>
<evidence type="ECO:0000313" key="4">
    <source>
        <dbReference type="EMBL" id="KEF54870.1"/>
    </source>
</evidence>
<dbReference type="PANTHER" id="PTHR24126">
    <property type="entry name" value="ANKYRIN REPEAT, PH AND SEC7 DOMAIN CONTAINING PROTEIN SECG-RELATED"/>
    <property type="match status" value="1"/>
</dbReference>
<accession>A0A072PH75</accession>
<feature type="repeat" description="ANK" evidence="3">
    <location>
        <begin position="101"/>
        <end position="133"/>
    </location>
</feature>
<dbReference type="AlphaFoldDB" id="A0A072PH75"/>
<dbReference type="RefSeq" id="XP_013257460.1">
    <property type="nucleotide sequence ID" value="XM_013402006.1"/>
</dbReference>
<reference evidence="4 5" key="1">
    <citation type="submission" date="2013-03" db="EMBL/GenBank/DDBJ databases">
        <title>The Genome Sequence of Exophiala aquamarina CBS 119918.</title>
        <authorList>
            <consortium name="The Broad Institute Genomics Platform"/>
            <person name="Cuomo C."/>
            <person name="de Hoog S."/>
            <person name="Gorbushina A."/>
            <person name="Walker B."/>
            <person name="Young S.K."/>
            <person name="Zeng Q."/>
            <person name="Gargeya S."/>
            <person name="Fitzgerald M."/>
            <person name="Haas B."/>
            <person name="Abouelleil A."/>
            <person name="Allen A.W."/>
            <person name="Alvarado L."/>
            <person name="Arachchi H.M."/>
            <person name="Berlin A.M."/>
            <person name="Chapman S.B."/>
            <person name="Gainer-Dewar J."/>
            <person name="Goldberg J."/>
            <person name="Griggs A."/>
            <person name="Gujja S."/>
            <person name="Hansen M."/>
            <person name="Howarth C."/>
            <person name="Imamovic A."/>
            <person name="Ireland A."/>
            <person name="Larimer J."/>
            <person name="McCowan C."/>
            <person name="Murphy C."/>
            <person name="Pearson M."/>
            <person name="Poon T.W."/>
            <person name="Priest M."/>
            <person name="Roberts A."/>
            <person name="Saif S."/>
            <person name="Shea T."/>
            <person name="Sisk P."/>
            <person name="Sykes S."/>
            <person name="Wortman J."/>
            <person name="Nusbaum C."/>
            <person name="Birren B."/>
        </authorList>
    </citation>
    <scope>NUCLEOTIDE SEQUENCE [LARGE SCALE GENOMIC DNA]</scope>
    <source>
        <strain evidence="4 5">CBS 119918</strain>
    </source>
</reference>
<dbReference type="HOGENOM" id="CLU_1272311_0_0_1"/>
<evidence type="ECO:0000256" key="2">
    <source>
        <dbReference type="ARBA" id="ARBA00023043"/>
    </source>
</evidence>
<gene>
    <name evidence="4" type="ORF">A1O9_09313</name>
</gene>
<comment type="caution">
    <text evidence="4">The sequence shown here is derived from an EMBL/GenBank/DDBJ whole genome shotgun (WGS) entry which is preliminary data.</text>
</comment>
<dbReference type="PANTHER" id="PTHR24126:SF14">
    <property type="entry name" value="ANK_REP_REGION DOMAIN-CONTAINING PROTEIN"/>
    <property type="match status" value="1"/>
</dbReference>
<dbReference type="Proteomes" id="UP000027920">
    <property type="component" value="Unassembled WGS sequence"/>
</dbReference>
<dbReference type="GeneID" id="25284222"/>
<name>A0A072PH75_9EURO</name>
<proteinExistence type="predicted"/>
<evidence type="ECO:0000313" key="5">
    <source>
        <dbReference type="Proteomes" id="UP000027920"/>
    </source>
</evidence>
<sequence length="217" mass="23992">MAGLSIEFLRLEEFRVAGLAAHRFTSFNTPLRLHEEDVLEFLFAYCAELWPNHFRDARIATNDSLIIEVQELYDTTSATFHAWFQCFGEPIINHIDNIDRHAYTALMWASVLGHENCVQALLRAGASVEAGATRRRLTALGLVAGDGHEKVVEMLHKAGASLNPRVQLKDSPLITVISDESGCHLNMAKWLLALGPDVVYLSHSSGTALHVACSRGN</sequence>
<dbReference type="PROSITE" id="PS50088">
    <property type="entry name" value="ANK_REPEAT"/>
    <property type="match status" value="1"/>
</dbReference>
<evidence type="ECO:0000256" key="1">
    <source>
        <dbReference type="ARBA" id="ARBA00022737"/>
    </source>
</evidence>
<dbReference type="Pfam" id="PF00023">
    <property type="entry name" value="Ank"/>
    <property type="match status" value="1"/>
</dbReference>
<dbReference type="EMBL" id="AMGV01000009">
    <property type="protein sequence ID" value="KEF54870.1"/>
    <property type="molecule type" value="Genomic_DNA"/>
</dbReference>
<dbReference type="InterPro" id="IPR036770">
    <property type="entry name" value="Ankyrin_rpt-contain_sf"/>
</dbReference>
<protein>
    <submittedName>
        <fullName evidence="4">Uncharacterized protein</fullName>
    </submittedName>
</protein>
<dbReference type="VEuPathDB" id="FungiDB:A1O9_09313"/>
<dbReference type="SMART" id="SM00248">
    <property type="entry name" value="ANK"/>
    <property type="match status" value="3"/>
</dbReference>
<dbReference type="InterPro" id="IPR002110">
    <property type="entry name" value="Ankyrin_rpt"/>
</dbReference>
<dbReference type="STRING" id="1182545.A0A072PH75"/>
<dbReference type="PROSITE" id="PS50297">
    <property type="entry name" value="ANK_REP_REGION"/>
    <property type="match status" value="1"/>
</dbReference>
<evidence type="ECO:0000256" key="3">
    <source>
        <dbReference type="PROSITE-ProRule" id="PRU00023"/>
    </source>
</evidence>